<accession>A0ABD3ID03</accession>
<protein>
    <submittedName>
        <fullName evidence="1">Uncharacterized protein</fullName>
    </submittedName>
</protein>
<evidence type="ECO:0000313" key="1">
    <source>
        <dbReference type="EMBL" id="KAL3700424.1"/>
    </source>
</evidence>
<sequence length="189" mass="21497">MLVRTHQIQKNSKTARHTRLQQEIESVIGASLGKRTPRKMKIKRTITPYRMPPGAVKMQIRKMRWRRRVMTEVTTTFKQLPDLPINEQEEVVWTVLYEKADDLHDTMEHGFDTQMVLAKKMACWLDIENLDPMLTGEGIKLLGTIGEVFRTAGTTKDGDGKLAHICGCVLLDLSKPLPTVLKMILNGTS</sequence>
<evidence type="ECO:0000313" key="2">
    <source>
        <dbReference type="Proteomes" id="UP001633002"/>
    </source>
</evidence>
<name>A0ABD3ID03_9MARC</name>
<dbReference type="AlphaFoldDB" id="A0ABD3ID03"/>
<organism evidence="1 2">
    <name type="scientific">Riccia sorocarpa</name>
    <dbReference type="NCBI Taxonomy" id="122646"/>
    <lineage>
        <taxon>Eukaryota</taxon>
        <taxon>Viridiplantae</taxon>
        <taxon>Streptophyta</taxon>
        <taxon>Embryophyta</taxon>
        <taxon>Marchantiophyta</taxon>
        <taxon>Marchantiopsida</taxon>
        <taxon>Marchantiidae</taxon>
        <taxon>Marchantiales</taxon>
        <taxon>Ricciaceae</taxon>
        <taxon>Riccia</taxon>
    </lineage>
</organism>
<proteinExistence type="predicted"/>
<comment type="caution">
    <text evidence="1">The sequence shown here is derived from an EMBL/GenBank/DDBJ whole genome shotgun (WGS) entry which is preliminary data.</text>
</comment>
<dbReference type="EMBL" id="JBJQOH010000001">
    <property type="protein sequence ID" value="KAL3700424.1"/>
    <property type="molecule type" value="Genomic_DNA"/>
</dbReference>
<gene>
    <name evidence="1" type="ORF">R1sor_018446</name>
</gene>
<dbReference type="Proteomes" id="UP001633002">
    <property type="component" value="Unassembled WGS sequence"/>
</dbReference>
<keyword evidence="2" id="KW-1185">Reference proteome</keyword>
<reference evidence="1 2" key="1">
    <citation type="submission" date="2024-09" db="EMBL/GenBank/DDBJ databases">
        <title>Chromosome-scale assembly of Riccia sorocarpa.</title>
        <authorList>
            <person name="Paukszto L."/>
        </authorList>
    </citation>
    <scope>NUCLEOTIDE SEQUENCE [LARGE SCALE GENOMIC DNA]</scope>
    <source>
        <strain evidence="1">LP-2024</strain>
        <tissue evidence="1">Aerial parts of the thallus</tissue>
    </source>
</reference>